<reference evidence="2 3" key="1">
    <citation type="submission" date="2022-04" db="EMBL/GenBank/DDBJ databases">
        <title>Positive selection, recombination, and allopatry shape intraspecific diversity of widespread and dominant cyanobacteria.</title>
        <authorList>
            <person name="Wei J."/>
            <person name="Shu W."/>
            <person name="Hu C."/>
        </authorList>
    </citation>
    <scope>NUCLEOTIDE SEQUENCE [LARGE SCALE GENOMIC DNA]</scope>
    <source>
        <strain evidence="2 3">GB2-A5</strain>
    </source>
</reference>
<name>A0ABV0JL35_9CYAN</name>
<evidence type="ECO:0000256" key="1">
    <source>
        <dbReference type="SAM" id="SignalP"/>
    </source>
</evidence>
<sequence>MVIRIWRILATFSILGSLGAIASPALSEPTKIDLFLSPNSNQPYEKVVEEAETVATISIDQELSQSPETTQIYLRVFGDVKGQIVPLLFSKVSRSDWQQDPRIHRWTRYFITSGLLLGFDSSSVSPTDIAPTRSRIRLEDDPGFRDD</sequence>
<comment type="caution">
    <text evidence="2">The sequence shown here is derived from an EMBL/GenBank/DDBJ whole genome shotgun (WGS) entry which is preliminary data.</text>
</comment>
<keyword evidence="3" id="KW-1185">Reference proteome</keyword>
<keyword evidence="1" id="KW-0732">Signal</keyword>
<protein>
    <submittedName>
        <fullName evidence="2">Uncharacterized protein</fullName>
    </submittedName>
</protein>
<accession>A0ABV0JL35</accession>
<gene>
    <name evidence="2" type="ORF">NDI37_06685</name>
</gene>
<organism evidence="2 3">
    <name type="scientific">Funiculus sociatus GB2-A5</name>
    <dbReference type="NCBI Taxonomy" id="2933946"/>
    <lineage>
        <taxon>Bacteria</taxon>
        <taxon>Bacillati</taxon>
        <taxon>Cyanobacteriota</taxon>
        <taxon>Cyanophyceae</taxon>
        <taxon>Coleofasciculales</taxon>
        <taxon>Coleofasciculaceae</taxon>
        <taxon>Funiculus</taxon>
    </lineage>
</organism>
<evidence type="ECO:0000313" key="3">
    <source>
        <dbReference type="Proteomes" id="UP001442494"/>
    </source>
</evidence>
<feature type="chain" id="PRO_5045294964" evidence="1">
    <location>
        <begin position="23"/>
        <end position="147"/>
    </location>
</feature>
<dbReference type="EMBL" id="JAMPKK010000010">
    <property type="protein sequence ID" value="MEP0864150.1"/>
    <property type="molecule type" value="Genomic_DNA"/>
</dbReference>
<feature type="signal peptide" evidence="1">
    <location>
        <begin position="1"/>
        <end position="22"/>
    </location>
</feature>
<dbReference type="Proteomes" id="UP001442494">
    <property type="component" value="Unassembled WGS sequence"/>
</dbReference>
<evidence type="ECO:0000313" key="2">
    <source>
        <dbReference type="EMBL" id="MEP0864150.1"/>
    </source>
</evidence>
<proteinExistence type="predicted"/>
<dbReference type="RefSeq" id="WP_190428233.1">
    <property type="nucleotide sequence ID" value="NZ_JAMPKK010000010.1"/>
</dbReference>